<dbReference type="EMBL" id="OBMT01000009">
    <property type="protein sequence ID" value="SOC11604.1"/>
    <property type="molecule type" value="Genomic_DNA"/>
</dbReference>
<evidence type="ECO:0000256" key="6">
    <source>
        <dbReference type="ARBA" id="ARBA00022801"/>
    </source>
</evidence>
<dbReference type="Proteomes" id="UP000219111">
    <property type="component" value="Unassembled WGS sequence"/>
</dbReference>
<sequence>MTTLRALFLLCLHHGVTLPVQEFPALREGDFAPMIEATLRRTGFRVRSLRGAGWRLASRLGGAYPALCEGRDGGWFILVHVVDLPGGAQAAILDPAQEAKGIQLLPQAEFEARWSGKILLAQLKKTATTARRPFGLAWFLPALWRQRGALAGVATAVIVGNLISYCLPFLTQVMIDKVIGHHTWNTLFSIVGVYVFLAVFDASFTYVRSRLMLIAGGRIDAGIGAAVHAHLLSLPLSVFETTPSGVLARNMQLTEKVRHFLSGRLFQTLLDAALLPLLLTLMALLSGMMTLTVLGFALTIAGLLAAFLPALQRRLSALYDAEANRQAHLVETLHNMRTVKALVLEGTRRSLWENALSRSIRSQWAVGELSASVGALTGLMEKLMQVTLLGLGTGLVLQGEISVGTLVAFMMLSGRVTGPLVQIVGLINEWQEAALAVRTIRGMMDHPPERGPEVRPIKPQLTGAIRIEDLRFCYPGSSAPALDGLSLEIAAGQVIGVVGRSGSGKTTLTRLLQGIGSPQSGRILYNGEDIRHIDLDHLRRSVGIVLQENVLFRGSLRENISMARPDAGHEAVLRAAELAGATEFIDRLPRGLDTVVEEGGANLSGGQRQRIALARALLADPPILILDEATSALDPESEALVNRNIAAIAQGRTVIVVSHRISSLSRSDAILVLDRGRIEDFAPHAVLLQRSETYRHLWQQQAGHSA</sequence>
<keyword evidence="4 10" id="KW-0812">Transmembrane</keyword>
<feature type="domain" description="ABC transmembrane type-1" evidence="12">
    <location>
        <begin position="151"/>
        <end position="432"/>
    </location>
</feature>
<dbReference type="InterPro" id="IPR003593">
    <property type="entry name" value="AAA+_ATPase"/>
</dbReference>
<dbReference type="InterPro" id="IPR039421">
    <property type="entry name" value="Type_1_exporter"/>
</dbReference>
<dbReference type="Gene3D" id="1.20.1560.10">
    <property type="entry name" value="ABC transporter type 1, transmembrane domain"/>
    <property type="match status" value="1"/>
</dbReference>
<evidence type="ECO:0000256" key="7">
    <source>
        <dbReference type="ARBA" id="ARBA00022840"/>
    </source>
</evidence>
<dbReference type="SUPFAM" id="SSF52540">
    <property type="entry name" value="P-loop containing nucleoside triphosphate hydrolases"/>
    <property type="match status" value="1"/>
</dbReference>
<dbReference type="GO" id="GO:0016887">
    <property type="term" value="F:ATP hydrolysis activity"/>
    <property type="evidence" value="ECO:0007669"/>
    <property type="project" value="InterPro"/>
</dbReference>
<dbReference type="PROSITE" id="PS50929">
    <property type="entry name" value="ABC_TM1F"/>
    <property type="match status" value="1"/>
</dbReference>
<dbReference type="PROSITE" id="PS50893">
    <property type="entry name" value="ABC_TRANSPORTER_2"/>
    <property type="match status" value="1"/>
</dbReference>
<keyword evidence="7 14" id="KW-0067">ATP-binding</keyword>
<dbReference type="SMART" id="SM00382">
    <property type="entry name" value="AAA"/>
    <property type="match status" value="1"/>
</dbReference>
<dbReference type="Pfam" id="PF00005">
    <property type="entry name" value="ABC_tran"/>
    <property type="match status" value="1"/>
</dbReference>
<keyword evidence="8 10" id="KW-1133">Transmembrane helix</keyword>
<keyword evidence="3" id="KW-1003">Cell membrane</keyword>
<keyword evidence="2" id="KW-0813">Transport</keyword>
<proteinExistence type="predicted"/>
<feature type="transmembrane region" description="Helical" evidence="10">
    <location>
        <begin position="388"/>
        <end position="412"/>
    </location>
</feature>
<evidence type="ECO:0000259" key="12">
    <source>
        <dbReference type="PROSITE" id="PS50929"/>
    </source>
</evidence>
<keyword evidence="6" id="KW-0378">Hydrolase</keyword>
<evidence type="ECO:0000256" key="8">
    <source>
        <dbReference type="ARBA" id="ARBA00022989"/>
    </source>
</evidence>
<dbReference type="RefSeq" id="WP_245860971.1">
    <property type="nucleotide sequence ID" value="NZ_OBMT01000009.1"/>
</dbReference>
<dbReference type="GO" id="GO:0008233">
    <property type="term" value="F:peptidase activity"/>
    <property type="evidence" value="ECO:0007669"/>
    <property type="project" value="InterPro"/>
</dbReference>
<dbReference type="InterPro" id="IPR011527">
    <property type="entry name" value="ABC1_TM_dom"/>
</dbReference>
<evidence type="ECO:0000256" key="2">
    <source>
        <dbReference type="ARBA" id="ARBA00022448"/>
    </source>
</evidence>
<evidence type="ECO:0000256" key="9">
    <source>
        <dbReference type="ARBA" id="ARBA00023136"/>
    </source>
</evidence>
<dbReference type="PROSITE" id="PS00211">
    <property type="entry name" value="ABC_TRANSPORTER_1"/>
    <property type="match status" value="1"/>
</dbReference>
<evidence type="ECO:0000313" key="15">
    <source>
        <dbReference type="Proteomes" id="UP000219111"/>
    </source>
</evidence>
<dbReference type="AlphaFoldDB" id="A0A285SSW8"/>
<evidence type="ECO:0000256" key="10">
    <source>
        <dbReference type="SAM" id="Phobius"/>
    </source>
</evidence>
<evidence type="ECO:0000259" key="13">
    <source>
        <dbReference type="PROSITE" id="PS50990"/>
    </source>
</evidence>
<dbReference type="GO" id="GO:0005524">
    <property type="term" value="F:ATP binding"/>
    <property type="evidence" value="ECO:0007669"/>
    <property type="project" value="UniProtKB-KW"/>
</dbReference>
<keyword evidence="5" id="KW-0547">Nucleotide-binding</keyword>
<keyword evidence="15" id="KW-1185">Reference proteome</keyword>
<evidence type="ECO:0000259" key="11">
    <source>
        <dbReference type="PROSITE" id="PS50893"/>
    </source>
</evidence>
<keyword evidence="9 10" id="KW-0472">Membrane</keyword>
<dbReference type="InterPro" id="IPR003439">
    <property type="entry name" value="ABC_transporter-like_ATP-bd"/>
</dbReference>
<dbReference type="PANTHER" id="PTHR43394">
    <property type="entry name" value="ATP-DEPENDENT PERMEASE MDL1, MITOCHONDRIAL"/>
    <property type="match status" value="1"/>
</dbReference>
<feature type="transmembrane region" description="Helical" evidence="10">
    <location>
        <begin position="149"/>
        <end position="175"/>
    </location>
</feature>
<dbReference type="FunFam" id="3.40.50.300:FF:000299">
    <property type="entry name" value="ABC transporter ATP-binding protein/permease"/>
    <property type="match status" value="1"/>
</dbReference>
<dbReference type="InterPro" id="IPR027417">
    <property type="entry name" value="P-loop_NTPase"/>
</dbReference>
<dbReference type="Gene3D" id="3.40.50.300">
    <property type="entry name" value="P-loop containing nucleotide triphosphate hydrolases"/>
    <property type="match status" value="1"/>
</dbReference>
<dbReference type="InterPro" id="IPR017871">
    <property type="entry name" value="ABC_transporter-like_CS"/>
</dbReference>
<organism evidence="14 15">
    <name type="scientific">Rhodobacter maris</name>
    <dbReference type="NCBI Taxonomy" id="446682"/>
    <lineage>
        <taxon>Bacteria</taxon>
        <taxon>Pseudomonadati</taxon>
        <taxon>Pseudomonadota</taxon>
        <taxon>Alphaproteobacteria</taxon>
        <taxon>Rhodobacterales</taxon>
        <taxon>Rhodobacter group</taxon>
        <taxon>Rhodobacter</taxon>
    </lineage>
</organism>
<dbReference type="SUPFAM" id="SSF90123">
    <property type="entry name" value="ABC transporter transmembrane region"/>
    <property type="match status" value="1"/>
</dbReference>
<evidence type="ECO:0000256" key="1">
    <source>
        <dbReference type="ARBA" id="ARBA00004651"/>
    </source>
</evidence>
<evidence type="ECO:0000256" key="5">
    <source>
        <dbReference type="ARBA" id="ARBA00022741"/>
    </source>
</evidence>
<dbReference type="PANTHER" id="PTHR43394:SF1">
    <property type="entry name" value="ATP-BINDING CASSETTE SUB-FAMILY B MEMBER 10, MITOCHONDRIAL"/>
    <property type="match status" value="1"/>
</dbReference>
<feature type="domain" description="Peptidase C39" evidence="13">
    <location>
        <begin position="1"/>
        <end position="121"/>
    </location>
</feature>
<dbReference type="GO" id="GO:0005886">
    <property type="term" value="C:plasma membrane"/>
    <property type="evidence" value="ECO:0007669"/>
    <property type="project" value="UniProtKB-SubCell"/>
</dbReference>
<evidence type="ECO:0000256" key="3">
    <source>
        <dbReference type="ARBA" id="ARBA00022475"/>
    </source>
</evidence>
<gene>
    <name evidence="14" type="ORF">SAMN05877831_10916</name>
</gene>
<dbReference type="GO" id="GO:0015421">
    <property type="term" value="F:ABC-type oligopeptide transporter activity"/>
    <property type="evidence" value="ECO:0007669"/>
    <property type="project" value="TreeGrafter"/>
</dbReference>
<comment type="subcellular location">
    <subcellularLocation>
        <location evidence="1">Cell membrane</location>
        <topology evidence="1">Multi-pass membrane protein</topology>
    </subcellularLocation>
</comment>
<feature type="transmembrane region" description="Helical" evidence="10">
    <location>
        <begin position="265"/>
        <end position="285"/>
    </location>
</feature>
<dbReference type="InterPro" id="IPR005074">
    <property type="entry name" value="Peptidase_C39"/>
</dbReference>
<evidence type="ECO:0000256" key="4">
    <source>
        <dbReference type="ARBA" id="ARBA00022692"/>
    </source>
</evidence>
<feature type="transmembrane region" description="Helical" evidence="10">
    <location>
        <begin position="291"/>
        <end position="311"/>
    </location>
</feature>
<feature type="domain" description="ABC transporter" evidence="11">
    <location>
        <begin position="465"/>
        <end position="700"/>
    </location>
</feature>
<dbReference type="Pfam" id="PF00664">
    <property type="entry name" value="ABC_membrane"/>
    <property type="match status" value="1"/>
</dbReference>
<name>A0A285SSW8_9RHOB</name>
<feature type="transmembrane region" description="Helical" evidence="10">
    <location>
        <begin position="187"/>
        <end position="207"/>
    </location>
</feature>
<dbReference type="Gene3D" id="3.90.70.10">
    <property type="entry name" value="Cysteine proteinases"/>
    <property type="match status" value="1"/>
</dbReference>
<dbReference type="InterPro" id="IPR036640">
    <property type="entry name" value="ABC1_TM_sf"/>
</dbReference>
<dbReference type="GO" id="GO:0006508">
    <property type="term" value="P:proteolysis"/>
    <property type="evidence" value="ECO:0007669"/>
    <property type="project" value="InterPro"/>
</dbReference>
<protein>
    <submittedName>
        <fullName evidence="14">ATP-binding cassette subfamily B protein</fullName>
    </submittedName>
</protein>
<dbReference type="PROSITE" id="PS50990">
    <property type="entry name" value="PEPTIDASE_C39"/>
    <property type="match status" value="1"/>
</dbReference>
<evidence type="ECO:0000313" key="14">
    <source>
        <dbReference type="EMBL" id="SOC11604.1"/>
    </source>
</evidence>
<accession>A0A285SSW8</accession>
<reference evidence="15" key="1">
    <citation type="submission" date="2017-08" db="EMBL/GenBank/DDBJ databases">
        <authorList>
            <person name="Varghese N."/>
            <person name="Submissions S."/>
        </authorList>
    </citation>
    <scope>NUCLEOTIDE SEQUENCE [LARGE SCALE GENOMIC DNA]</scope>
    <source>
        <strain evidence="15">JA276</strain>
    </source>
</reference>